<dbReference type="STRING" id="1573173.A0A167E9H1"/>
<accession>A0A167E9H1</accession>
<sequence>MANYLLADCDAPLVDLEAICAWFALVKNTIVKYGIDECDIYNFDETGFMMGQIVSGMVVTSAERRLNTKIVQPGNRAYRLLIVDRHESHHSTDFELYCKANNIVTLCMPAYLLHLLQPLDVGCFGPLKTVYGRQIENKMRRGVTHITKEDFFLAFREAFTGAGIVPLNAESLLLKLDVKFYTLTPLGSLLISPQPWVSRTLNNLIEVTSQLTLTKDRIACHQNSSLTPINNAIDQILKGALGVMHQYTLKEAENKTLREENNTLS</sequence>
<dbReference type="InterPro" id="IPR050863">
    <property type="entry name" value="CenT-Element_Derived"/>
</dbReference>
<proteinExistence type="predicted"/>
<protein>
    <submittedName>
        <fullName evidence="2">Transposase</fullName>
    </submittedName>
</protein>
<keyword evidence="3" id="KW-1185">Reference proteome</keyword>
<dbReference type="EMBL" id="LFIW01000777">
    <property type="protein sequence ID" value="KZL84853.1"/>
    <property type="molecule type" value="Genomic_DNA"/>
</dbReference>
<dbReference type="OrthoDB" id="5425161at2759"/>
<dbReference type="GO" id="GO:0003677">
    <property type="term" value="F:DNA binding"/>
    <property type="evidence" value="ECO:0007669"/>
    <property type="project" value="TreeGrafter"/>
</dbReference>
<name>A0A167E9H1_COLIC</name>
<evidence type="ECO:0000313" key="2">
    <source>
        <dbReference type="EMBL" id="KZL84853.1"/>
    </source>
</evidence>
<dbReference type="Pfam" id="PF03184">
    <property type="entry name" value="DDE_1"/>
    <property type="match status" value="1"/>
</dbReference>
<dbReference type="InterPro" id="IPR004875">
    <property type="entry name" value="DDE_SF_endonuclease_dom"/>
</dbReference>
<reference evidence="2 3" key="1">
    <citation type="submission" date="2015-06" db="EMBL/GenBank/DDBJ databases">
        <title>Survival trade-offs in plant roots during colonization by closely related pathogenic and mutualistic fungi.</title>
        <authorList>
            <person name="Hacquard S."/>
            <person name="Kracher B."/>
            <person name="Hiruma K."/>
            <person name="Weinman A."/>
            <person name="Muench P."/>
            <person name="Garrido Oter R."/>
            <person name="Ver Loren van Themaat E."/>
            <person name="Dallerey J.-F."/>
            <person name="Damm U."/>
            <person name="Henrissat B."/>
            <person name="Lespinet O."/>
            <person name="Thon M."/>
            <person name="Kemen E."/>
            <person name="McHardy A.C."/>
            <person name="Schulze-Lefert P."/>
            <person name="O'Connell R.J."/>
        </authorList>
    </citation>
    <scope>NUCLEOTIDE SEQUENCE [LARGE SCALE GENOMIC DNA]</scope>
    <source>
        <strain evidence="2 3">MAFF 238704</strain>
    </source>
</reference>
<evidence type="ECO:0000259" key="1">
    <source>
        <dbReference type="Pfam" id="PF03184"/>
    </source>
</evidence>
<dbReference type="PANTHER" id="PTHR19303:SF62">
    <property type="entry name" value="HTH CENPB-TYPE DOMAIN-CONTAINING PROTEIN-RELATED"/>
    <property type="match status" value="1"/>
</dbReference>
<gene>
    <name evidence="2" type="ORF">CI238_12615</name>
</gene>
<dbReference type="GO" id="GO:0005634">
    <property type="term" value="C:nucleus"/>
    <property type="evidence" value="ECO:0007669"/>
    <property type="project" value="TreeGrafter"/>
</dbReference>
<evidence type="ECO:0000313" key="3">
    <source>
        <dbReference type="Proteomes" id="UP000076584"/>
    </source>
</evidence>
<comment type="caution">
    <text evidence="2">The sequence shown here is derived from an EMBL/GenBank/DDBJ whole genome shotgun (WGS) entry which is preliminary data.</text>
</comment>
<dbReference type="AlphaFoldDB" id="A0A167E9H1"/>
<organism evidence="2 3">
    <name type="scientific">Colletotrichum incanum</name>
    <name type="common">Soybean anthracnose fungus</name>
    <dbReference type="NCBI Taxonomy" id="1573173"/>
    <lineage>
        <taxon>Eukaryota</taxon>
        <taxon>Fungi</taxon>
        <taxon>Dikarya</taxon>
        <taxon>Ascomycota</taxon>
        <taxon>Pezizomycotina</taxon>
        <taxon>Sordariomycetes</taxon>
        <taxon>Hypocreomycetidae</taxon>
        <taxon>Glomerellales</taxon>
        <taxon>Glomerellaceae</taxon>
        <taxon>Colletotrichum</taxon>
        <taxon>Colletotrichum spaethianum species complex</taxon>
    </lineage>
</organism>
<dbReference type="Proteomes" id="UP000076584">
    <property type="component" value="Unassembled WGS sequence"/>
</dbReference>
<dbReference type="PANTHER" id="PTHR19303">
    <property type="entry name" value="TRANSPOSON"/>
    <property type="match status" value="1"/>
</dbReference>
<feature type="domain" description="DDE-1" evidence="1">
    <location>
        <begin position="75"/>
        <end position="155"/>
    </location>
</feature>